<evidence type="ECO:0000259" key="7">
    <source>
        <dbReference type="Pfam" id="PF11710"/>
    </source>
</evidence>
<keyword evidence="9" id="KW-0675">Receptor</keyword>
<dbReference type="Proteomes" id="UP001521785">
    <property type="component" value="Unassembled WGS sequence"/>
</dbReference>
<dbReference type="PANTHER" id="PTHR23112">
    <property type="entry name" value="G PROTEIN-COUPLED RECEPTOR 157-RELATED"/>
    <property type="match status" value="1"/>
</dbReference>
<feature type="region of interest" description="Disordered" evidence="5">
    <location>
        <begin position="350"/>
        <end position="388"/>
    </location>
</feature>
<feature type="transmembrane region" description="Helical" evidence="6">
    <location>
        <begin position="220"/>
        <end position="247"/>
    </location>
</feature>
<protein>
    <submittedName>
        <fullName evidence="9">G protein-coupled receptor gpr1</fullName>
    </submittedName>
</protein>
<evidence type="ECO:0000256" key="2">
    <source>
        <dbReference type="ARBA" id="ARBA00022692"/>
    </source>
</evidence>
<evidence type="ECO:0000256" key="5">
    <source>
        <dbReference type="SAM" id="MobiDB-lite"/>
    </source>
</evidence>
<evidence type="ECO:0000256" key="1">
    <source>
        <dbReference type="ARBA" id="ARBA00004141"/>
    </source>
</evidence>
<dbReference type="InterPro" id="IPR022596">
    <property type="entry name" value="GPR1/2/3_C"/>
</dbReference>
<feature type="compositionally biased region" description="Gly residues" evidence="5">
    <location>
        <begin position="622"/>
        <end position="632"/>
    </location>
</feature>
<keyword evidence="10" id="KW-1185">Reference proteome</keyword>
<dbReference type="PANTHER" id="PTHR23112:SF37">
    <property type="entry name" value="G PROTEIN-COUPLED RECEPTOR GPR1"/>
    <property type="match status" value="1"/>
</dbReference>
<evidence type="ECO:0000313" key="9">
    <source>
        <dbReference type="EMBL" id="KAL1597957.1"/>
    </source>
</evidence>
<feature type="transmembrane region" description="Helical" evidence="6">
    <location>
        <begin position="181"/>
        <end position="200"/>
    </location>
</feature>
<keyword evidence="2 6" id="KW-0812">Transmembrane</keyword>
<evidence type="ECO:0000259" key="8">
    <source>
        <dbReference type="Pfam" id="PF11970"/>
    </source>
</evidence>
<evidence type="ECO:0000313" key="10">
    <source>
        <dbReference type="Proteomes" id="UP001521785"/>
    </source>
</evidence>
<dbReference type="EMBL" id="JAKJXO020000012">
    <property type="protein sequence ID" value="KAL1597957.1"/>
    <property type="molecule type" value="Genomic_DNA"/>
</dbReference>
<accession>A0ABR3R1U1</accession>
<feature type="transmembrane region" description="Helical" evidence="6">
    <location>
        <begin position="12"/>
        <end position="36"/>
    </location>
</feature>
<feature type="domain" description="G protein-coupled receptor GPR1/2/3 C-terminal" evidence="8">
    <location>
        <begin position="389"/>
        <end position="463"/>
    </location>
</feature>
<dbReference type="Gene3D" id="1.20.1070.10">
    <property type="entry name" value="Rhodopsin 7-helix transmembrane proteins"/>
    <property type="match status" value="1"/>
</dbReference>
<feature type="compositionally biased region" description="Basic and acidic residues" evidence="5">
    <location>
        <begin position="563"/>
        <end position="574"/>
    </location>
</feature>
<comment type="subcellular location">
    <subcellularLocation>
        <location evidence="1">Membrane</location>
        <topology evidence="1">Multi-pass membrane protein</topology>
    </subcellularLocation>
</comment>
<dbReference type="SUPFAM" id="SSF81321">
    <property type="entry name" value="Family A G protein-coupled receptor-like"/>
    <property type="match status" value="1"/>
</dbReference>
<feature type="region of interest" description="Disordered" evidence="5">
    <location>
        <begin position="563"/>
        <end position="639"/>
    </location>
</feature>
<keyword evidence="4 6" id="KW-0472">Membrane</keyword>
<sequence length="639" mass="71417">MPNVRNIKYLRVYRLFNLSSVIYSYVPMLFTAASLFTKAVSSPVPDVSHYNGPATFQIYNPQGTYNMRVAAAACAAISVVASFIVIYWFCRMEKRFRHRLIMLLIVGDLMKAMWLFLQAVLSLARGTTNTESAFCQSSGFLVQFGTEESDFAVLCIAVHSALQVFRPSNMVHSEGLSPYRYYVYIGALIIPALMAALALINPRWGYMSQGPYCSLPLRPFWYRLALQWIPRYMITIIILALAIAIYAHVGFEFRSILNPVKDTKPSVSSITQDQSVDGLEDGLASGPELSQYQVNQFRRDSSVVSMMGASRRVSGVATVGSHPEIANDLLDRCYMLPELQTYDTANMGDASIADKENEPPGNGSGDKSDGNTSPLSEEPSQHLERQLAQKRTRIHRQLRLMFIYPIVYILIWLFPFINHCMTYKDEFAAHPLYWLSLINVICLTSMGAVDCLVFSLRERPWRHIPSSDGSFLGSFMWWHTFPHANSASLPPYLRPDKLLPRTTNPEATPCTPLVQREPEGWRGGMMRTGRNAVTHSRNSSSEYARTQAGMARMRLMLEKEDRRLANKASEDEMASRMPKGGRGSTFTGLETIESPAEEKKVELGVMEERMMGDAEASAGGEEQAGGQSGGSAGVVLEQK</sequence>
<comment type="caution">
    <text evidence="9">The sequence shown here is derived from an EMBL/GenBank/DDBJ whole genome shotgun (WGS) entry which is preliminary data.</text>
</comment>
<feature type="region of interest" description="Disordered" evidence="5">
    <location>
        <begin position="503"/>
        <end position="525"/>
    </location>
</feature>
<reference evidence="9 10" key="1">
    <citation type="submission" date="2024-02" db="EMBL/GenBank/DDBJ databases">
        <title>De novo assembly and annotation of 12 fungi associated with fruit tree decline syndrome in Ontario, Canada.</title>
        <authorList>
            <person name="Sulman M."/>
            <person name="Ellouze W."/>
            <person name="Ilyukhin E."/>
        </authorList>
    </citation>
    <scope>NUCLEOTIDE SEQUENCE [LARGE SCALE GENOMIC DNA]</scope>
    <source>
        <strain evidence="9 10">M42-189</strain>
    </source>
</reference>
<feature type="domain" description="Glucose receptor Git3-like N-terminal" evidence="7">
    <location>
        <begin position="65"/>
        <end position="255"/>
    </location>
</feature>
<gene>
    <name evidence="9" type="primary">GPR1</name>
    <name evidence="9" type="ORF">SLS60_008445</name>
</gene>
<dbReference type="InterPro" id="IPR023041">
    <property type="entry name" value="Glucose_rcpt_Git3-like_N"/>
</dbReference>
<feature type="transmembrane region" description="Helical" evidence="6">
    <location>
        <begin position="69"/>
        <end position="89"/>
    </location>
</feature>
<dbReference type="Pfam" id="PF11970">
    <property type="entry name" value="GPR_Gpa2_C"/>
    <property type="match status" value="1"/>
</dbReference>
<evidence type="ECO:0000256" key="6">
    <source>
        <dbReference type="SAM" id="Phobius"/>
    </source>
</evidence>
<evidence type="ECO:0000256" key="3">
    <source>
        <dbReference type="ARBA" id="ARBA00022989"/>
    </source>
</evidence>
<dbReference type="Pfam" id="PF11710">
    <property type="entry name" value="Git3"/>
    <property type="match status" value="1"/>
</dbReference>
<feature type="transmembrane region" description="Helical" evidence="6">
    <location>
        <begin position="398"/>
        <end position="417"/>
    </location>
</feature>
<proteinExistence type="predicted"/>
<feature type="transmembrane region" description="Helical" evidence="6">
    <location>
        <begin position="432"/>
        <end position="456"/>
    </location>
</feature>
<evidence type="ECO:0000256" key="4">
    <source>
        <dbReference type="ARBA" id="ARBA00023136"/>
    </source>
</evidence>
<keyword evidence="3 6" id="KW-1133">Transmembrane helix</keyword>
<organism evidence="9 10">
    <name type="scientific">Paraconiothyrium brasiliense</name>
    <dbReference type="NCBI Taxonomy" id="300254"/>
    <lineage>
        <taxon>Eukaryota</taxon>
        <taxon>Fungi</taxon>
        <taxon>Dikarya</taxon>
        <taxon>Ascomycota</taxon>
        <taxon>Pezizomycotina</taxon>
        <taxon>Dothideomycetes</taxon>
        <taxon>Pleosporomycetidae</taxon>
        <taxon>Pleosporales</taxon>
        <taxon>Massarineae</taxon>
        <taxon>Didymosphaeriaceae</taxon>
        <taxon>Paraconiothyrium</taxon>
    </lineage>
</organism>
<name>A0ABR3R1U1_9PLEO</name>
<feature type="compositionally biased region" description="Basic and acidic residues" evidence="5">
    <location>
        <begin position="596"/>
        <end position="612"/>
    </location>
</feature>